<dbReference type="InterPro" id="IPR050236">
    <property type="entry name" value="Ser_Thr_kinase_AGC"/>
</dbReference>
<dbReference type="SUPFAM" id="SSF56112">
    <property type="entry name" value="Protein kinase-like (PK-like)"/>
    <property type="match status" value="1"/>
</dbReference>
<keyword evidence="4" id="KW-0547">Nucleotide-binding</keyword>
<evidence type="ECO:0000256" key="9">
    <source>
        <dbReference type="SAM" id="MobiDB-lite"/>
    </source>
</evidence>
<sequence length="871" mass="97019">MFDSPLSSAAADDAATPSTPTKSKLKKIPHISNRHPQNGEFAEENEIRAANDGGENDESSPIAASMLGLNSIRTTRSTPVNLRNSGPGVGEKRDNGAARRKFIIPDIPLSSIEIPVGCYVARLRQQVRGAYGIQGLDLAVFGRKRITWSQSTSIRSPLNTTPERNGALIRETQSPRFQAVPCVTNGRKKKTPDVKSFSHELNSKGVRPYPFLKSRAFGHMEEVMVKLRAKFNQLKDEVDSDLGIFAGDLVDTLEKSTEPHREWTEGLEDLLLIARKCAKMSADEFWCTCESIVQGLDDRRQELPMGSLKRAHIRLLFILTRCTRLVQLQKEGVQEEEHILNLHKLSDVGVYAEQIAGLENLDIVAENDSKEKPRKKSHKHQHSLTLKRDHLCISGIDGMEGGTARSTDSSASSYRMMSWKKFPSAAEKQRKGDADTVGTPCKDLSGAFQHIDESLGTPGSAAGNTEPPTRRVSWGAWGEQQHIANENLMICRICEVEIPAVFVEEHSRICTVADRCDLKGLTVNERLERVAETLEKILESWSPRSTSTAGATLDFTGISTSSTPEELDELSPKKTGFSCRLSDDLVESIPEGHNNFVMDDLNVLQGIAFESNCSSDIKNLSAGSLTPRSILTTPRTSQIELLLHKRKIISEHENNQQIKKLVDIARSVADINSSDYNALEYMTDRLEDLKYSIQDRKVDALVVETFGRRIEKLLQEKYLQLYGQIDDDKLDSSLILADDEGSVEDDTVRSVRASPLNPCTKDRTSIEDFEILKPISRGAYGRVFLARKRATGDLFAMKVLKKADMICKNAVEGILAERNILVTARNPFVVLALEYLHKLNVVHRDLKPDNLLIGPDGHIKVTLLFRLTRFC</sequence>
<name>A0A9Q1GYN7_9CARY</name>
<dbReference type="GO" id="GO:0035556">
    <property type="term" value="P:intracellular signal transduction"/>
    <property type="evidence" value="ECO:0007669"/>
    <property type="project" value="TreeGrafter"/>
</dbReference>
<evidence type="ECO:0000256" key="3">
    <source>
        <dbReference type="ARBA" id="ARBA00022679"/>
    </source>
</evidence>
<evidence type="ECO:0000256" key="4">
    <source>
        <dbReference type="ARBA" id="ARBA00022741"/>
    </source>
</evidence>
<dbReference type="GO" id="GO:0004674">
    <property type="term" value="F:protein serine/threonine kinase activity"/>
    <property type="evidence" value="ECO:0007669"/>
    <property type="project" value="UniProtKB-KW"/>
</dbReference>
<feature type="compositionally biased region" description="Low complexity" evidence="9">
    <location>
        <begin position="1"/>
        <end position="22"/>
    </location>
</feature>
<evidence type="ECO:0000256" key="2">
    <source>
        <dbReference type="ARBA" id="ARBA00022527"/>
    </source>
</evidence>
<protein>
    <recommendedName>
        <fullName evidence="1">non-specific serine/threonine protein kinase</fullName>
        <ecNumber evidence="1">2.7.11.1</ecNumber>
    </recommendedName>
</protein>
<keyword evidence="12" id="KW-1185">Reference proteome</keyword>
<dbReference type="PROSITE" id="PS00108">
    <property type="entry name" value="PROTEIN_KINASE_ST"/>
    <property type="match status" value="1"/>
</dbReference>
<reference evidence="11" key="1">
    <citation type="submission" date="2022-04" db="EMBL/GenBank/DDBJ databases">
        <title>Carnegiea gigantea Genome sequencing and assembly v2.</title>
        <authorList>
            <person name="Copetti D."/>
            <person name="Sanderson M.J."/>
            <person name="Burquez A."/>
            <person name="Wojciechowski M.F."/>
        </authorList>
    </citation>
    <scope>NUCLEOTIDE SEQUENCE</scope>
    <source>
        <strain evidence="11">SGP5-SGP5p</strain>
        <tissue evidence="11">Aerial part</tissue>
    </source>
</reference>
<comment type="catalytic activity">
    <reaction evidence="7">
        <text>L-threonyl-[protein] + ATP = O-phospho-L-threonyl-[protein] + ADP + H(+)</text>
        <dbReference type="Rhea" id="RHEA:46608"/>
        <dbReference type="Rhea" id="RHEA-COMP:11060"/>
        <dbReference type="Rhea" id="RHEA-COMP:11605"/>
        <dbReference type="ChEBI" id="CHEBI:15378"/>
        <dbReference type="ChEBI" id="CHEBI:30013"/>
        <dbReference type="ChEBI" id="CHEBI:30616"/>
        <dbReference type="ChEBI" id="CHEBI:61977"/>
        <dbReference type="ChEBI" id="CHEBI:456216"/>
        <dbReference type="EC" id="2.7.11.1"/>
    </reaction>
</comment>
<keyword evidence="2" id="KW-0723">Serine/threonine-protein kinase</keyword>
<dbReference type="PANTHER" id="PTHR24356">
    <property type="entry name" value="SERINE/THREONINE-PROTEIN KINASE"/>
    <property type="match status" value="1"/>
</dbReference>
<dbReference type="PROSITE" id="PS50011">
    <property type="entry name" value="PROTEIN_KINASE_DOM"/>
    <property type="match status" value="1"/>
</dbReference>
<comment type="caution">
    <text evidence="11">The sequence shown here is derived from an EMBL/GenBank/DDBJ whole genome shotgun (WGS) entry which is preliminary data.</text>
</comment>
<feature type="compositionally biased region" description="Polar residues" evidence="9">
    <location>
        <begin position="74"/>
        <end position="84"/>
    </location>
</feature>
<dbReference type="Gene3D" id="1.10.510.10">
    <property type="entry name" value="Transferase(Phosphotransferase) domain 1"/>
    <property type="match status" value="1"/>
</dbReference>
<dbReference type="GO" id="GO:0005524">
    <property type="term" value="F:ATP binding"/>
    <property type="evidence" value="ECO:0007669"/>
    <property type="project" value="UniProtKB-KW"/>
</dbReference>
<dbReference type="InterPro" id="IPR011009">
    <property type="entry name" value="Kinase-like_dom_sf"/>
</dbReference>
<dbReference type="EMBL" id="JAKOGI010001139">
    <property type="protein sequence ID" value="KAJ8427485.1"/>
    <property type="molecule type" value="Genomic_DNA"/>
</dbReference>
<dbReference type="Gene3D" id="3.30.200.20">
    <property type="entry name" value="Phosphorylase Kinase, domain 1"/>
    <property type="match status" value="1"/>
</dbReference>
<dbReference type="PANTHER" id="PTHR24356:SF395">
    <property type="entry name" value="SERINE_THREONINE PROTEIN KINASE IRE-RELATED"/>
    <property type="match status" value="1"/>
</dbReference>
<keyword evidence="3" id="KW-0808">Transferase</keyword>
<evidence type="ECO:0000259" key="10">
    <source>
        <dbReference type="PROSITE" id="PS50011"/>
    </source>
</evidence>
<feature type="compositionally biased region" description="Basic residues" evidence="9">
    <location>
        <begin position="23"/>
        <end position="33"/>
    </location>
</feature>
<dbReference type="Pfam" id="PF00069">
    <property type="entry name" value="Pkinase"/>
    <property type="match status" value="1"/>
</dbReference>
<dbReference type="SMART" id="SM00220">
    <property type="entry name" value="S_TKc"/>
    <property type="match status" value="1"/>
</dbReference>
<evidence type="ECO:0000256" key="8">
    <source>
        <dbReference type="ARBA" id="ARBA00048679"/>
    </source>
</evidence>
<proteinExistence type="predicted"/>
<evidence type="ECO:0000313" key="12">
    <source>
        <dbReference type="Proteomes" id="UP001153076"/>
    </source>
</evidence>
<accession>A0A9Q1GYN7</accession>
<gene>
    <name evidence="11" type="ORF">Cgig2_013566</name>
</gene>
<evidence type="ECO:0000313" key="11">
    <source>
        <dbReference type="EMBL" id="KAJ8427485.1"/>
    </source>
</evidence>
<feature type="region of interest" description="Disordered" evidence="9">
    <location>
        <begin position="1"/>
        <end position="46"/>
    </location>
</feature>
<keyword evidence="6" id="KW-0067">ATP-binding</keyword>
<dbReference type="InterPro" id="IPR008271">
    <property type="entry name" value="Ser/Thr_kinase_AS"/>
</dbReference>
<dbReference type="AlphaFoldDB" id="A0A9Q1GYN7"/>
<evidence type="ECO:0000256" key="5">
    <source>
        <dbReference type="ARBA" id="ARBA00022777"/>
    </source>
</evidence>
<feature type="region of interest" description="Disordered" evidence="9">
    <location>
        <begin position="74"/>
        <end position="94"/>
    </location>
</feature>
<dbReference type="InterPro" id="IPR000719">
    <property type="entry name" value="Prot_kinase_dom"/>
</dbReference>
<keyword evidence="5" id="KW-0418">Kinase</keyword>
<organism evidence="11 12">
    <name type="scientific">Carnegiea gigantea</name>
    <dbReference type="NCBI Taxonomy" id="171969"/>
    <lineage>
        <taxon>Eukaryota</taxon>
        <taxon>Viridiplantae</taxon>
        <taxon>Streptophyta</taxon>
        <taxon>Embryophyta</taxon>
        <taxon>Tracheophyta</taxon>
        <taxon>Spermatophyta</taxon>
        <taxon>Magnoliopsida</taxon>
        <taxon>eudicotyledons</taxon>
        <taxon>Gunneridae</taxon>
        <taxon>Pentapetalae</taxon>
        <taxon>Caryophyllales</taxon>
        <taxon>Cactineae</taxon>
        <taxon>Cactaceae</taxon>
        <taxon>Cactoideae</taxon>
        <taxon>Echinocereeae</taxon>
        <taxon>Carnegiea</taxon>
    </lineage>
</organism>
<dbReference type="EC" id="2.7.11.1" evidence="1"/>
<comment type="catalytic activity">
    <reaction evidence="8">
        <text>L-seryl-[protein] + ATP = O-phospho-L-seryl-[protein] + ADP + H(+)</text>
        <dbReference type="Rhea" id="RHEA:17989"/>
        <dbReference type="Rhea" id="RHEA-COMP:9863"/>
        <dbReference type="Rhea" id="RHEA-COMP:11604"/>
        <dbReference type="ChEBI" id="CHEBI:15378"/>
        <dbReference type="ChEBI" id="CHEBI:29999"/>
        <dbReference type="ChEBI" id="CHEBI:30616"/>
        <dbReference type="ChEBI" id="CHEBI:83421"/>
        <dbReference type="ChEBI" id="CHEBI:456216"/>
        <dbReference type="EC" id="2.7.11.1"/>
    </reaction>
</comment>
<evidence type="ECO:0000256" key="1">
    <source>
        <dbReference type="ARBA" id="ARBA00012513"/>
    </source>
</evidence>
<dbReference type="Pfam" id="PF26031">
    <property type="entry name" value="IREH1"/>
    <property type="match status" value="1"/>
</dbReference>
<evidence type="ECO:0000256" key="6">
    <source>
        <dbReference type="ARBA" id="ARBA00022840"/>
    </source>
</evidence>
<evidence type="ECO:0000256" key="7">
    <source>
        <dbReference type="ARBA" id="ARBA00047899"/>
    </source>
</evidence>
<dbReference type="Proteomes" id="UP001153076">
    <property type="component" value="Unassembled WGS sequence"/>
</dbReference>
<dbReference type="OrthoDB" id="162894at2759"/>
<feature type="domain" description="Protein kinase" evidence="10">
    <location>
        <begin position="583"/>
        <end position="871"/>
    </location>
</feature>
<dbReference type="InterPro" id="IPR058783">
    <property type="entry name" value="IREH1/IRE-like_N"/>
</dbReference>